<feature type="compositionally biased region" description="Polar residues" evidence="1">
    <location>
        <begin position="97"/>
        <end position="119"/>
    </location>
</feature>
<dbReference type="Gene3D" id="2.40.260.10">
    <property type="entry name" value="Sortase"/>
    <property type="match status" value="1"/>
</dbReference>
<evidence type="ECO:0000313" key="3">
    <source>
        <dbReference type="Proteomes" id="UP000186159"/>
    </source>
</evidence>
<feature type="compositionally biased region" description="Low complexity" evidence="1">
    <location>
        <begin position="74"/>
        <end position="88"/>
    </location>
</feature>
<feature type="region of interest" description="Disordered" evidence="1">
    <location>
        <begin position="383"/>
        <end position="452"/>
    </location>
</feature>
<organism evidence="2 3">
    <name type="scientific">Corynebacterium diphtheriae bv. gravis</name>
    <dbReference type="NCBI Taxonomy" id="1720349"/>
    <lineage>
        <taxon>Bacteria</taxon>
        <taxon>Bacillati</taxon>
        <taxon>Actinomycetota</taxon>
        <taxon>Actinomycetes</taxon>
        <taxon>Mycobacteriales</taxon>
        <taxon>Corynebacteriaceae</taxon>
        <taxon>Corynebacterium</taxon>
    </lineage>
</organism>
<feature type="compositionally biased region" description="Polar residues" evidence="1">
    <location>
        <begin position="40"/>
        <end position="50"/>
    </location>
</feature>
<gene>
    <name evidence="2" type="ORF">AOT42_04540</name>
</gene>
<evidence type="ECO:0008006" key="4">
    <source>
        <dbReference type="Google" id="ProtNLM"/>
    </source>
</evidence>
<accession>A0AAX0IZT1</accession>
<protein>
    <recommendedName>
        <fullName evidence="4">Sortase</fullName>
    </recommendedName>
</protein>
<dbReference type="AlphaFoldDB" id="A0AAX0IZT1"/>
<reference evidence="2 3" key="1">
    <citation type="submission" date="2015-09" db="EMBL/GenBank/DDBJ databases">
        <title>Genome sequencing of Corynebacterium diphtheriae Bv. Gravis strain DSM 44123.</title>
        <authorList>
            <person name="Sangal V."/>
            <person name="Burkovski A."/>
        </authorList>
    </citation>
    <scope>NUCLEOTIDE SEQUENCE [LARGE SCALE GENOMIC DNA]</scope>
    <source>
        <strain evidence="2 3">DSM 44123</strain>
    </source>
</reference>
<dbReference type="EMBL" id="LJXR01000023">
    <property type="protein sequence ID" value="OKY21567.1"/>
    <property type="molecule type" value="Genomic_DNA"/>
</dbReference>
<sequence length="452" mass="48142">MGMFIFSTRAKERFLMGRHSAPDDGSKSRRLFSELRRYSTVRSHNSQSALDATRNPAPRRRSDSAVGSADAHARPVQHMPQRPRQQMPRQRRPRTDYPSQVAPQRSAQRGPQQTQQFAPQSPYRAATNRTTAAGAAAVRAAGHSQSATQRAKNAWWRSGKLRIAVGVVATIAIASTIHQAVKPPEGLEERQIVAESAPVIEPSAAVELYIPHLQLHAEFEPGNCRVLNGSINPKTMDKACTYTADDKPYSLPGTDAPDISVIAGHTGAGVSAVFNDLYDGSAMEHKVTIGDKLYLRTKNSGDDWLVYEATDLHAPDKSGLADDASVWGDGPMPGRLLTISCIQPANLLEAAVKNAVVGWQYRGVATADGGSGQETLPEEIDQFAPPADAPTQDPANGPAGAPAEAPAEAPIPAAPVEEAPVQDAPVEAPAEAPVEAPVEVPADQPAPDVAPH</sequence>
<proteinExistence type="predicted"/>
<feature type="region of interest" description="Disordered" evidence="1">
    <location>
        <begin position="39"/>
        <end position="132"/>
    </location>
</feature>
<evidence type="ECO:0000256" key="1">
    <source>
        <dbReference type="SAM" id="MobiDB-lite"/>
    </source>
</evidence>
<comment type="caution">
    <text evidence="2">The sequence shown here is derived from an EMBL/GenBank/DDBJ whole genome shotgun (WGS) entry which is preliminary data.</text>
</comment>
<name>A0AAX0IZT1_CORDP</name>
<dbReference type="Proteomes" id="UP000186159">
    <property type="component" value="Unassembled WGS sequence"/>
</dbReference>
<dbReference type="InterPro" id="IPR023365">
    <property type="entry name" value="Sortase_dom-sf"/>
</dbReference>
<evidence type="ECO:0000313" key="2">
    <source>
        <dbReference type="EMBL" id="OKY21567.1"/>
    </source>
</evidence>